<organism evidence="1">
    <name type="scientific">marine metagenome</name>
    <dbReference type="NCBI Taxonomy" id="408172"/>
    <lineage>
        <taxon>unclassified sequences</taxon>
        <taxon>metagenomes</taxon>
        <taxon>ecological metagenomes</taxon>
    </lineage>
</organism>
<dbReference type="EMBL" id="UINC01002348">
    <property type="protein sequence ID" value="SUZ95712.1"/>
    <property type="molecule type" value="Genomic_DNA"/>
</dbReference>
<name>A0A381RV20_9ZZZZ</name>
<gene>
    <name evidence="1" type="ORF">METZ01_LOCUS48566</name>
</gene>
<accession>A0A381RV20</accession>
<feature type="non-terminal residue" evidence="1">
    <location>
        <position position="204"/>
    </location>
</feature>
<feature type="non-terminal residue" evidence="1">
    <location>
        <position position="1"/>
    </location>
</feature>
<sequence length="204" mass="22940">MKYIIPYFFGLLLSQTLYQGPINFSYSGAENGIFSSALDDTTNMGGALNLTMNDSTSFMMMGISPQDENVFDLFVTILQDTTFPVQPRTWEWSVTISDLTDIIENPLSFPTLSIFIPGLDSTFANQWLSFFTDTTNIGDSLSFDSLSTSFFENLIDDMYIGTQGNIEITNVNEQGIFGNFSCSMWKPLFSFMNITNAEFNFEPI</sequence>
<reference evidence="1" key="1">
    <citation type="submission" date="2018-05" db="EMBL/GenBank/DDBJ databases">
        <authorList>
            <person name="Lanie J.A."/>
            <person name="Ng W.-L."/>
            <person name="Kazmierczak K.M."/>
            <person name="Andrzejewski T.M."/>
            <person name="Davidsen T.M."/>
            <person name="Wayne K.J."/>
            <person name="Tettelin H."/>
            <person name="Glass J.I."/>
            <person name="Rusch D."/>
            <person name="Podicherti R."/>
            <person name="Tsui H.-C.T."/>
            <person name="Winkler M.E."/>
        </authorList>
    </citation>
    <scope>NUCLEOTIDE SEQUENCE</scope>
</reference>
<proteinExistence type="predicted"/>
<evidence type="ECO:0000313" key="1">
    <source>
        <dbReference type="EMBL" id="SUZ95712.1"/>
    </source>
</evidence>
<protein>
    <submittedName>
        <fullName evidence="1">Uncharacterized protein</fullName>
    </submittedName>
</protein>
<dbReference type="AlphaFoldDB" id="A0A381RV20"/>